<gene>
    <name evidence="2" type="ORF">HLB29_05625</name>
</gene>
<feature type="transmembrane region" description="Helical" evidence="1">
    <location>
        <begin position="106"/>
        <end position="122"/>
    </location>
</feature>
<dbReference type="RefSeq" id="WP_185624186.1">
    <property type="nucleotide sequence ID" value="NZ_JABGBW010000003.1"/>
</dbReference>
<evidence type="ECO:0000313" key="3">
    <source>
        <dbReference type="Proteomes" id="UP000713904"/>
    </source>
</evidence>
<proteinExistence type="predicted"/>
<keyword evidence="1" id="KW-0812">Transmembrane</keyword>
<feature type="transmembrane region" description="Helical" evidence="1">
    <location>
        <begin position="54"/>
        <end position="77"/>
    </location>
</feature>
<sequence length="146" mass="16667">MDKKEKQKIVLKVSYFLEMILSLVILLAVFLGIIDTLRIIFSTYIVNFNQPIDYVQINAIFAQILLLVIGVEIAVMLSLHKQTAFLEVLLYGIARKMLLIPKHNGMVEIFLGVIAIGGLFLIKKYLLDNRKTDSTDENKEIKDELI</sequence>
<evidence type="ECO:0000313" key="2">
    <source>
        <dbReference type="EMBL" id="MBC2576161.1"/>
    </source>
</evidence>
<evidence type="ECO:0000256" key="1">
    <source>
        <dbReference type="SAM" id="Phobius"/>
    </source>
</evidence>
<dbReference type="Proteomes" id="UP000713904">
    <property type="component" value="Unassembled WGS sequence"/>
</dbReference>
<comment type="caution">
    <text evidence="2">The sequence shown here is derived from an EMBL/GenBank/DDBJ whole genome shotgun (WGS) entry which is preliminary data.</text>
</comment>
<keyword evidence="1" id="KW-0472">Membrane</keyword>
<keyword evidence="3" id="KW-1185">Reference proteome</keyword>
<protein>
    <recommendedName>
        <fullName evidence="4">Transporter</fullName>
    </recommendedName>
</protein>
<evidence type="ECO:0008006" key="4">
    <source>
        <dbReference type="Google" id="ProtNLM"/>
    </source>
</evidence>
<feature type="transmembrane region" description="Helical" evidence="1">
    <location>
        <begin position="12"/>
        <end position="34"/>
    </location>
</feature>
<reference evidence="2 3" key="1">
    <citation type="submission" date="2020-05" db="EMBL/GenBank/DDBJ databases">
        <title>Draft genome of xy-202 and genomic insight in genome of the genus Peptostreptococcus.</title>
        <authorList>
            <person name="Zhang Z."/>
        </authorList>
    </citation>
    <scope>NUCLEOTIDE SEQUENCE [LARGE SCALE GENOMIC DNA]</scope>
    <source>
        <strain evidence="2 3">DSM 27025</strain>
    </source>
</reference>
<dbReference type="EMBL" id="JABGBW010000003">
    <property type="protein sequence ID" value="MBC2576161.1"/>
    <property type="molecule type" value="Genomic_DNA"/>
</dbReference>
<accession>A0ABR6TMI3</accession>
<organism evidence="2 3">
    <name type="scientific">Peptostreptococcus canis</name>
    <dbReference type="NCBI Taxonomy" id="1159213"/>
    <lineage>
        <taxon>Bacteria</taxon>
        <taxon>Bacillati</taxon>
        <taxon>Bacillota</taxon>
        <taxon>Clostridia</taxon>
        <taxon>Peptostreptococcales</taxon>
        <taxon>Peptostreptococcaceae</taxon>
        <taxon>Peptostreptococcus</taxon>
    </lineage>
</organism>
<name>A0ABR6TMI3_9FIRM</name>
<keyword evidence="1" id="KW-1133">Transmembrane helix</keyword>